<feature type="region of interest" description="Disordered" evidence="1">
    <location>
        <begin position="351"/>
        <end position="391"/>
    </location>
</feature>
<protein>
    <recommendedName>
        <fullName evidence="4">Zinc knuckle CX2CX4HX4C domain-containing protein</fullName>
    </recommendedName>
</protein>
<feature type="region of interest" description="Disordered" evidence="1">
    <location>
        <begin position="129"/>
        <end position="262"/>
    </location>
</feature>
<dbReference type="EMBL" id="JAAMPC010000001">
    <property type="protein sequence ID" value="KAG2331630.1"/>
    <property type="molecule type" value="Genomic_DNA"/>
</dbReference>
<sequence length="445" mass="50608">MFVGIIEIGKIFNHIYYLTSLKISVPHFDNSDLIKSYSRTLIGRCMNPDEQVVKSLLMMLPKIWMVEERIRVVLDGFKELCFETTVDFTGGEFYDGEEVVVSLKYEKLFGFCKTCFSLCHHEDLCPLSTKSPAKKKDSKEDIENRRDDRARSYKGEQDTKWVKTSERGNKRPYSNRGSNRFVEGGSRHRSSRREQPRNQPQEVRDRIYRDARRPRSPLGNIREDMKEEGEIQNSEGPKRVSQRQEEFSTAPITVPEMQQEQNTISNTDAEVNAKSMVLEYGPSTELVDVNMEKDPKLVKESVEFGKDNLDDVVMDIDDSGINMEGTEELVSGDEDFQNLTDGEMEDLNIVQEDTGGNTEGVPPTGETGDEELLEGNEEKKRGTRKALFKPPALVVGTSKKMFVQAILSPRKKVQGKTGKRQGETIRKKEEKGPSNPKPTSSKNLN</sequence>
<keyword evidence="3" id="KW-1185">Reference proteome</keyword>
<evidence type="ECO:0000256" key="1">
    <source>
        <dbReference type="SAM" id="MobiDB-lite"/>
    </source>
</evidence>
<gene>
    <name evidence="2" type="ORF">Bca52824_002810</name>
</gene>
<evidence type="ECO:0000313" key="2">
    <source>
        <dbReference type="EMBL" id="KAG2331630.1"/>
    </source>
</evidence>
<feature type="compositionally biased region" description="Basic and acidic residues" evidence="1">
    <location>
        <begin position="134"/>
        <end position="169"/>
    </location>
</feature>
<comment type="caution">
    <text evidence="2">The sequence shown here is derived from an EMBL/GenBank/DDBJ whole genome shotgun (WGS) entry which is preliminary data.</text>
</comment>
<feature type="compositionally biased region" description="Basic and acidic residues" evidence="1">
    <location>
        <begin position="236"/>
        <end position="246"/>
    </location>
</feature>
<feature type="region of interest" description="Disordered" evidence="1">
    <location>
        <begin position="406"/>
        <end position="445"/>
    </location>
</feature>
<dbReference type="Proteomes" id="UP000886595">
    <property type="component" value="Unassembled WGS sequence"/>
</dbReference>
<feature type="compositionally biased region" description="Basic and acidic residues" evidence="1">
    <location>
        <begin position="192"/>
        <end position="213"/>
    </location>
</feature>
<proteinExistence type="predicted"/>
<feature type="compositionally biased region" description="Basic and acidic residues" evidence="1">
    <location>
        <begin position="420"/>
        <end position="432"/>
    </location>
</feature>
<evidence type="ECO:0008006" key="4">
    <source>
        <dbReference type="Google" id="ProtNLM"/>
    </source>
</evidence>
<name>A0A8X8BE76_BRACI</name>
<evidence type="ECO:0000313" key="3">
    <source>
        <dbReference type="Proteomes" id="UP000886595"/>
    </source>
</evidence>
<accession>A0A8X8BE76</accession>
<organism evidence="2 3">
    <name type="scientific">Brassica carinata</name>
    <name type="common">Ethiopian mustard</name>
    <name type="synonym">Abyssinian cabbage</name>
    <dbReference type="NCBI Taxonomy" id="52824"/>
    <lineage>
        <taxon>Eukaryota</taxon>
        <taxon>Viridiplantae</taxon>
        <taxon>Streptophyta</taxon>
        <taxon>Embryophyta</taxon>
        <taxon>Tracheophyta</taxon>
        <taxon>Spermatophyta</taxon>
        <taxon>Magnoliopsida</taxon>
        <taxon>eudicotyledons</taxon>
        <taxon>Gunneridae</taxon>
        <taxon>Pentapetalae</taxon>
        <taxon>rosids</taxon>
        <taxon>malvids</taxon>
        <taxon>Brassicales</taxon>
        <taxon>Brassicaceae</taxon>
        <taxon>Brassiceae</taxon>
        <taxon>Brassica</taxon>
    </lineage>
</organism>
<reference evidence="2 3" key="1">
    <citation type="submission" date="2020-02" db="EMBL/GenBank/DDBJ databases">
        <authorList>
            <person name="Ma Q."/>
            <person name="Huang Y."/>
            <person name="Song X."/>
            <person name="Pei D."/>
        </authorList>
    </citation>
    <scope>NUCLEOTIDE SEQUENCE [LARGE SCALE GENOMIC DNA]</scope>
    <source>
        <strain evidence="2">Sxm20200214</strain>
        <tissue evidence="2">Leaf</tissue>
    </source>
</reference>
<feature type="compositionally biased region" description="Basic residues" evidence="1">
    <location>
        <begin position="409"/>
        <end position="419"/>
    </location>
</feature>
<dbReference type="AlphaFoldDB" id="A0A8X8BE76"/>